<dbReference type="OrthoDB" id="1705336at2759"/>
<dbReference type="PANTHER" id="PTHR34127:SF3">
    <property type="entry name" value="INITIATION FACTOR 4F SUBUNIT (DUF1350)"/>
    <property type="match status" value="1"/>
</dbReference>
<dbReference type="Proteomes" id="UP000541444">
    <property type="component" value="Unassembled WGS sequence"/>
</dbReference>
<proteinExistence type="predicted"/>
<keyword evidence="2" id="KW-1185">Reference proteome</keyword>
<reference evidence="1 2" key="1">
    <citation type="journal article" date="2020" name="IScience">
        <title>Genome Sequencing of the Endangered Kingdonia uniflora (Circaeasteraceae, Ranunculales) Reveals Potential Mechanisms of Evolutionary Specialization.</title>
        <authorList>
            <person name="Sun Y."/>
            <person name="Deng T."/>
            <person name="Zhang A."/>
            <person name="Moore M.J."/>
            <person name="Landis J.B."/>
            <person name="Lin N."/>
            <person name="Zhang H."/>
            <person name="Zhang X."/>
            <person name="Huang J."/>
            <person name="Zhang X."/>
            <person name="Sun H."/>
            <person name="Wang H."/>
        </authorList>
    </citation>
    <scope>NUCLEOTIDE SEQUENCE [LARGE SCALE GENOMIC DNA]</scope>
    <source>
        <strain evidence="1">TB1705</strain>
        <tissue evidence="1">Leaf</tissue>
    </source>
</reference>
<dbReference type="Pfam" id="PF07082">
    <property type="entry name" value="DUF1350"/>
    <property type="match status" value="1"/>
</dbReference>
<comment type="caution">
    <text evidence="1">The sequence shown here is derived from an EMBL/GenBank/DDBJ whole genome shotgun (WGS) entry which is preliminary data.</text>
</comment>
<evidence type="ECO:0000313" key="1">
    <source>
        <dbReference type="EMBL" id="KAF6139831.1"/>
    </source>
</evidence>
<dbReference type="EMBL" id="JACGCM010002435">
    <property type="protein sequence ID" value="KAF6139831.1"/>
    <property type="molecule type" value="Genomic_DNA"/>
</dbReference>
<organism evidence="1 2">
    <name type="scientific">Kingdonia uniflora</name>
    <dbReference type="NCBI Taxonomy" id="39325"/>
    <lineage>
        <taxon>Eukaryota</taxon>
        <taxon>Viridiplantae</taxon>
        <taxon>Streptophyta</taxon>
        <taxon>Embryophyta</taxon>
        <taxon>Tracheophyta</taxon>
        <taxon>Spermatophyta</taxon>
        <taxon>Magnoliopsida</taxon>
        <taxon>Ranunculales</taxon>
        <taxon>Circaeasteraceae</taxon>
        <taxon>Kingdonia</taxon>
    </lineage>
</organism>
<dbReference type="InterPro" id="IPR010765">
    <property type="entry name" value="DUF1350"/>
</dbReference>
<protein>
    <submittedName>
        <fullName evidence="1">Uncharacterized protein</fullName>
    </submittedName>
</protein>
<gene>
    <name evidence="1" type="ORF">GIB67_009678</name>
</gene>
<name>A0A7J7LAY4_9MAGN</name>
<sequence length="228" mass="25257">MIASAIVLWENFFYNGKKVTKKPTMGERLLSLDDKVGGLLRWVKALGIHPPNFDEDQSIAWENKENGTAGDGFELGGNSNNQSTYNIRVGLVQSTPNIQGALYTKDTNIKVTQGTSEFKPTPSENRDCFKNSYNISHTLLVKFNSDAIDETDIVEEILKPRMKSIGGTLKKVSLSGNHLTPCIQDLRWQVGYTYTPADALVQGIKALSLNDTRVLAKTVAEWFKSLGD</sequence>
<dbReference type="PANTHER" id="PTHR34127">
    <property type="entry name" value="OS04G0405600 PROTEIN"/>
    <property type="match status" value="1"/>
</dbReference>
<evidence type="ECO:0000313" key="2">
    <source>
        <dbReference type="Proteomes" id="UP000541444"/>
    </source>
</evidence>
<dbReference type="AlphaFoldDB" id="A0A7J7LAY4"/>
<accession>A0A7J7LAY4</accession>